<dbReference type="FunFam" id="1.20.1740.10:FF:000001">
    <property type="entry name" value="Amino acid permease"/>
    <property type="match status" value="1"/>
</dbReference>
<evidence type="ECO:0000256" key="7">
    <source>
        <dbReference type="SAM" id="MobiDB-lite"/>
    </source>
</evidence>
<dbReference type="InterPro" id="IPR036412">
    <property type="entry name" value="HAD-like_sf"/>
</dbReference>
<evidence type="ECO:0000256" key="2">
    <source>
        <dbReference type="ARBA" id="ARBA00022448"/>
    </source>
</evidence>
<dbReference type="InterPro" id="IPR004841">
    <property type="entry name" value="AA-permease/SLC12A_dom"/>
</dbReference>
<dbReference type="Gene3D" id="1.10.150.240">
    <property type="entry name" value="Putative phosphatase, domain 2"/>
    <property type="match status" value="1"/>
</dbReference>
<organism evidence="10 11">
    <name type="scientific">Talaromyces pinophilus</name>
    <name type="common">Penicillium pinophilum</name>
    <dbReference type="NCBI Taxonomy" id="128442"/>
    <lineage>
        <taxon>Eukaryota</taxon>
        <taxon>Fungi</taxon>
        <taxon>Dikarya</taxon>
        <taxon>Ascomycota</taxon>
        <taxon>Pezizomycotina</taxon>
        <taxon>Eurotiomycetes</taxon>
        <taxon>Eurotiomycetidae</taxon>
        <taxon>Eurotiales</taxon>
        <taxon>Trichocomaceae</taxon>
        <taxon>Talaromyces</taxon>
        <taxon>Talaromyces sect. Talaromyces</taxon>
    </lineage>
</organism>
<dbReference type="GO" id="GO:0015171">
    <property type="term" value="F:amino acid transmembrane transporter activity"/>
    <property type="evidence" value="ECO:0007669"/>
    <property type="project" value="TreeGrafter"/>
</dbReference>
<comment type="subcellular location">
    <subcellularLocation>
        <location evidence="1">Membrane</location>
        <topology evidence="1">Multi-pass membrane protein</topology>
    </subcellularLocation>
</comment>
<dbReference type="GO" id="GO:0016020">
    <property type="term" value="C:membrane"/>
    <property type="evidence" value="ECO:0007669"/>
    <property type="project" value="UniProtKB-SubCell"/>
</dbReference>
<keyword evidence="3 8" id="KW-0812">Transmembrane</keyword>
<reference evidence="11" key="1">
    <citation type="journal article" date="2015" name="Genome Announc.">
        <title>Draft genome sequence of Talaromyces cellulolyticus strain Y-94, a source of lignocellulosic biomass-degrading enzymes.</title>
        <authorList>
            <person name="Fujii T."/>
            <person name="Koike H."/>
            <person name="Sawayama S."/>
            <person name="Yano S."/>
            <person name="Inoue H."/>
        </authorList>
    </citation>
    <scope>NUCLEOTIDE SEQUENCE [LARGE SCALE GENOMIC DNA]</scope>
    <source>
        <strain evidence="11">Y-94</strain>
    </source>
</reference>
<feature type="transmembrane region" description="Helical" evidence="8">
    <location>
        <begin position="441"/>
        <end position="466"/>
    </location>
</feature>
<feature type="transmembrane region" description="Helical" evidence="8">
    <location>
        <begin position="273"/>
        <end position="291"/>
    </location>
</feature>
<dbReference type="SUPFAM" id="SSF56784">
    <property type="entry name" value="HAD-like"/>
    <property type="match status" value="1"/>
</dbReference>
<dbReference type="PANTHER" id="PTHR43341:SF26">
    <property type="entry name" value="GENERAL AMINO ACID PERMEASE AGP3"/>
    <property type="match status" value="1"/>
</dbReference>
<feature type="transmembrane region" description="Helical" evidence="8">
    <location>
        <begin position="51"/>
        <end position="72"/>
    </location>
</feature>
<feature type="region of interest" description="Disordered" evidence="7">
    <location>
        <begin position="1"/>
        <end position="26"/>
    </location>
</feature>
<dbReference type="Gene3D" id="1.20.1740.10">
    <property type="entry name" value="Amino acid/polyamine transporter I"/>
    <property type="match status" value="1"/>
</dbReference>
<keyword evidence="5 8" id="KW-1133">Transmembrane helix</keyword>
<keyword evidence="2" id="KW-0813">Transport</keyword>
<dbReference type="Proteomes" id="UP000053095">
    <property type="component" value="Unassembled WGS sequence"/>
</dbReference>
<keyword evidence="6 8" id="KW-0472">Membrane</keyword>
<feature type="transmembrane region" description="Helical" evidence="8">
    <location>
        <begin position="78"/>
        <end position="98"/>
    </location>
</feature>
<name>A0A510NUY3_TALPI</name>
<dbReference type="InterPro" id="IPR023198">
    <property type="entry name" value="PGP-like_dom2"/>
</dbReference>
<feature type="transmembrane region" description="Helical" evidence="8">
    <location>
        <begin position="193"/>
        <end position="213"/>
    </location>
</feature>
<feature type="transmembrane region" description="Helical" evidence="8">
    <location>
        <begin position="328"/>
        <end position="350"/>
    </location>
</feature>
<proteinExistence type="predicted"/>
<dbReference type="Pfam" id="PF00324">
    <property type="entry name" value="AA_permease"/>
    <property type="match status" value="1"/>
</dbReference>
<dbReference type="Pfam" id="PF00702">
    <property type="entry name" value="Hydrolase"/>
    <property type="match status" value="1"/>
</dbReference>
<dbReference type="InterPro" id="IPR050524">
    <property type="entry name" value="APC_YAT"/>
</dbReference>
<evidence type="ECO:0000256" key="6">
    <source>
        <dbReference type="ARBA" id="ARBA00023136"/>
    </source>
</evidence>
<evidence type="ECO:0000256" key="1">
    <source>
        <dbReference type="ARBA" id="ARBA00004141"/>
    </source>
</evidence>
<dbReference type="Gene3D" id="3.40.50.1000">
    <property type="entry name" value="HAD superfamily/HAD-like"/>
    <property type="match status" value="1"/>
</dbReference>
<feature type="domain" description="Amino acid permease/ SLC12A" evidence="9">
    <location>
        <begin position="50"/>
        <end position="499"/>
    </location>
</feature>
<feature type="transmembrane region" description="Helical" evidence="8">
    <location>
        <begin position="397"/>
        <end position="420"/>
    </location>
</feature>
<evidence type="ECO:0000256" key="3">
    <source>
        <dbReference type="ARBA" id="ARBA00022692"/>
    </source>
</evidence>
<feature type="transmembrane region" description="Helical" evidence="8">
    <location>
        <begin position="233"/>
        <end position="253"/>
    </location>
</feature>
<feature type="transmembrane region" description="Helical" evidence="8">
    <location>
        <begin position="472"/>
        <end position="495"/>
    </location>
</feature>
<evidence type="ECO:0000259" key="9">
    <source>
        <dbReference type="Pfam" id="PF00324"/>
    </source>
</evidence>
<evidence type="ECO:0000256" key="5">
    <source>
        <dbReference type="ARBA" id="ARBA00022989"/>
    </source>
</evidence>
<dbReference type="EMBL" id="DF933814">
    <property type="protein sequence ID" value="GAM36056.1"/>
    <property type="molecule type" value="Genomic_DNA"/>
</dbReference>
<dbReference type="PANTHER" id="PTHR43341">
    <property type="entry name" value="AMINO ACID PERMEASE"/>
    <property type="match status" value="1"/>
</dbReference>
<evidence type="ECO:0000313" key="10">
    <source>
        <dbReference type="EMBL" id="GAM36056.1"/>
    </source>
</evidence>
<evidence type="ECO:0000256" key="8">
    <source>
        <dbReference type="SAM" id="Phobius"/>
    </source>
</evidence>
<feature type="transmembrane region" description="Helical" evidence="8">
    <location>
        <begin position="132"/>
        <end position="153"/>
    </location>
</feature>
<accession>A0A510NUY3</accession>
<evidence type="ECO:0000256" key="4">
    <source>
        <dbReference type="ARBA" id="ARBA00022970"/>
    </source>
</evidence>
<gene>
    <name evidence="10" type="ORF">TCE0_018r04849</name>
</gene>
<feature type="transmembrane region" description="Helical" evidence="8">
    <location>
        <begin position="371"/>
        <end position="391"/>
    </location>
</feature>
<evidence type="ECO:0000313" key="11">
    <source>
        <dbReference type="Proteomes" id="UP000053095"/>
    </source>
</evidence>
<dbReference type="AlphaFoldDB" id="A0A510NUY3"/>
<dbReference type="InterPro" id="IPR004840">
    <property type="entry name" value="Amino_acid_permease_CS"/>
</dbReference>
<protein>
    <submittedName>
        <fullName evidence="10">Amino acid transporter</fullName>
    </submittedName>
</protein>
<keyword evidence="4" id="KW-0029">Amino-acid transport</keyword>
<keyword evidence="11" id="KW-1185">Reference proteome</keyword>
<dbReference type="InterPro" id="IPR023214">
    <property type="entry name" value="HAD_sf"/>
</dbReference>
<sequence>MSEPEISKSAIQATATSPAGDEDSKGTSYAVADNGNVIENGLQRGLKSRHLVMISFGGVVGASIWYGTGFAVAYSGPVGALICFFIVGIDVFFVMQCLGEMSTLFPIPGAFIELAGRFVDPALAFSVGYNYWYLWVTNIAGDFNASSIIMGYWTSAVPSYGWILIWWAFYQVTTLLGVVVWGEMEFYFACWKLLCILGGFLCAILLNTGAIGGEYIGFRYWKDPGPIANGINGFGQSFLLAAVYYCGTEMLALTAAESKHPERDVPKAIKQTFWRVLIIFMGLVFFAGILVPSNSPDLLTAATKSGKSPWTIAFKNAGAPQLGNVVNVVMITAQFSSMNSALYVASRSLVTLASQGRAPRFFAKTTKNGTPVNSLVFCNALGLIAMLNYKAGPGKVFTYLVDISGSATYIAWAVIGVTHIRFRRAWAVQGHSTTELPYKALFYPYGTWFVVFINTFLTLIAGYSVFIDGFDAVGFVVNYIVVAVFVVLFVGWKIIKRTKMVPLMEVDLLTGRRDISQQQFEKEIMASTGKHVVFDVVGTCVSYEAFFNGIEARMGDRLRAEGIKPRLFGFAWMEAAERECSYLDRSGRYVPFWNVFQPLFFRILWMAGIQEPRKFATDEDAAFMVGEYRKLAARPGVQECWARLREAGFTVWAVTTGDAARVQRYLANAGVELPTENFVTCDDLGIAKPSLEVYKHVLNKFPGADEKWFAAAHMWDTSAAKQAGFKAAWTSDYEKEPVTEVFGKVDVLADSLVEMADKIIAASNT</sequence>
<feature type="transmembrane region" description="Helical" evidence="8">
    <location>
        <begin position="159"/>
        <end position="181"/>
    </location>
</feature>
<dbReference type="PROSITE" id="PS00218">
    <property type="entry name" value="AMINO_ACID_PERMEASE_1"/>
    <property type="match status" value="1"/>
</dbReference>